<keyword evidence="2" id="KW-1185">Reference proteome</keyword>
<protein>
    <submittedName>
        <fullName evidence="1">Uncharacterized protein</fullName>
    </submittedName>
</protein>
<dbReference type="Proteomes" id="UP001060215">
    <property type="component" value="Chromosome 3"/>
</dbReference>
<gene>
    <name evidence="1" type="ORF">LOK49_LG02G01001</name>
</gene>
<accession>A0ACC0IQD3</accession>
<reference evidence="1 2" key="1">
    <citation type="journal article" date="2022" name="Plant J.">
        <title>Chromosome-level genome of Camellia lanceoleosa provides a valuable resource for understanding genome evolution and self-incompatibility.</title>
        <authorList>
            <person name="Gong W."/>
            <person name="Xiao S."/>
            <person name="Wang L."/>
            <person name="Liao Z."/>
            <person name="Chang Y."/>
            <person name="Mo W."/>
            <person name="Hu G."/>
            <person name="Li W."/>
            <person name="Zhao G."/>
            <person name="Zhu H."/>
            <person name="Hu X."/>
            <person name="Ji K."/>
            <person name="Xiang X."/>
            <person name="Song Q."/>
            <person name="Yuan D."/>
            <person name="Jin S."/>
            <person name="Zhang L."/>
        </authorList>
    </citation>
    <scope>NUCLEOTIDE SEQUENCE [LARGE SCALE GENOMIC DNA]</scope>
    <source>
        <strain evidence="1">SQ_2022a</strain>
    </source>
</reference>
<organism evidence="1 2">
    <name type="scientific">Camellia lanceoleosa</name>
    <dbReference type="NCBI Taxonomy" id="1840588"/>
    <lineage>
        <taxon>Eukaryota</taxon>
        <taxon>Viridiplantae</taxon>
        <taxon>Streptophyta</taxon>
        <taxon>Embryophyta</taxon>
        <taxon>Tracheophyta</taxon>
        <taxon>Spermatophyta</taxon>
        <taxon>Magnoliopsida</taxon>
        <taxon>eudicotyledons</taxon>
        <taxon>Gunneridae</taxon>
        <taxon>Pentapetalae</taxon>
        <taxon>asterids</taxon>
        <taxon>Ericales</taxon>
        <taxon>Theaceae</taxon>
        <taxon>Camellia</taxon>
    </lineage>
</organism>
<sequence>MALFSLRFYRVLSIFFLYQAPHKPLFKDKMMFTLMADPKLEGKLPYKGSVPSSCNRVEADDKGAEEKIKPVPSEIRILKKEWMKIIGAFWCSMRHSWGWGLVLTLSFRDSCGLCVISIIWGTIFLVKASAGNKWNQQGFKLWPSHVLLRKKDESQDSDFKDAVAVSLPLINAAIRDIEKGIFPKSCLLNIEVPTSPLQVLADDDITSLSDVFPITLTLRAELELANFKHFIKSSVVQAL</sequence>
<comment type="caution">
    <text evidence="1">The sequence shown here is derived from an EMBL/GenBank/DDBJ whole genome shotgun (WGS) entry which is preliminary data.</text>
</comment>
<name>A0ACC0IQD3_9ERIC</name>
<evidence type="ECO:0000313" key="1">
    <source>
        <dbReference type="EMBL" id="KAI8027135.1"/>
    </source>
</evidence>
<evidence type="ECO:0000313" key="2">
    <source>
        <dbReference type="Proteomes" id="UP001060215"/>
    </source>
</evidence>
<dbReference type="EMBL" id="CM045760">
    <property type="protein sequence ID" value="KAI8027135.1"/>
    <property type="molecule type" value="Genomic_DNA"/>
</dbReference>
<proteinExistence type="predicted"/>